<dbReference type="InterPro" id="IPR018060">
    <property type="entry name" value="HTH_AraC"/>
</dbReference>
<evidence type="ECO:0000259" key="4">
    <source>
        <dbReference type="PROSITE" id="PS01124"/>
    </source>
</evidence>
<dbReference type="SUPFAM" id="SSF51182">
    <property type="entry name" value="RmlC-like cupins"/>
    <property type="match status" value="1"/>
</dbReference>
<organism evidence="5 6">
    <name type="scientific">Candidatus Pseudobacter hemicellulosilyticus</name>
    <dbReference type="NCBI Taxonomy" id="3121375"/>
    <lineage>
        <taxon>Bacteria</taxon>
        <taxon>Pseudomonadati</taxon>
        <taxon>Bacteroidota</taxon>
        <taxon>Chitinophagia</taxon>
        <taxon>Chitinophagales</taxon>
        <taxon>Chitinophagaceae</taxon>
        <taxon>Pseudobacter</taxon>
    </lineage>
</organism>
<evidence type="ECO:0000313" key="6">
    <source>
        <dbReference type="Proteomes" id="UP001220610"/>
    </source>
</evidence>
<reference evidence="5" key="1">
    <citation type="submission" date="2023-03" db="EMBL/GenBank/DDBJ databases">
        <title>Andean soil-derived lignocellulolytic bacterial consortium as a source of novel taxa and putative plastic-active enzymes.</title>
        <authorList>
            <person name="Diaz-Garcia L."/>
            <person name="Chuvochina M."/>
            <person name="Feuerriegel G."/>
            <person name="Bunk B."/>
            <person name="Sproer C."/>
            <person name="Streit W.R."/>
            <person name="Rodriguez L.M."/>
            <person name="Overmann J."/>
            <person name="Jimenez D.J."/>
        </authorList>
    </citation>
    <scope>NUCLEOTIDE SEQUENCE</scope>
    <source>
        <strain evidence="5">MAG 7</strain>
    </source>
</reference>
<dbReference type="InterPro" id="IPR009057">
    <property type="entry name" value="Homeodomain-like_sf"/>
</dbReference>
<name>A0AAJ6BEF6_9BACT</name>
<dbReference type="Pfam" id="PF12833">
    <property type="entry name" value="HTH_18"/>
    <property type="match status" value="1"/>
</dbReference>
<dbReference type="InterPro" id="IPR013096">
    <property type="entry name" value="Cupin_2"/>
</dbReference>
<dbReference type="PANTHER" id="PTHR43280">
    <property type="entry name" value="ARAC-FAMILY TRANSCRIPTIONAL REGULATOR"/>
    <property type="match status" value="1"/>
</dbReference>
<dbReference type="AlphaFoldDB" id="A0AAJ6BEF6"/>
<keyword evidence="3" id="KW-0804">Transcription</keyword>
<dbReference type="EMBL" id="CP119311">
    <property type="protein sequence ID" value="WEK34535.1"/>
    <property type="molecule type" value="Genomic_DNA"/>
</dbReference>
<evidence type="ECO:0000313" key="5">
    <source>
        <dbReference type="EMBL" id="WEK34535.1"/>
    </source>
</evidence>
<dbReference type="GO" id="GO:0003700">
    <property type="term" value="F:DNA-binding transcription factor activity"/>
    <property type="evidence" value="ECO:0007669"/>
    <property type="project" value="InterPro"/>
</dbReference>
<keyword evidence="1" id="KW-0805">Transcription regulation</keyword>
<dbReference type="InterPro" id="IPR011051">
    <property type="entry name" value="RmlC_Cupin_sf"/>
</dbReference>
<dbReference type="PANTHER" id="PTHR43280:SF34">
    <property type="entry name" value="ARAC-FAMILY TRANSCRIPTIONAL REGULATOR"/>
    <property type="match status" value="1"/>
</dbReference>
<protein>
    <submittedName>
        <fullName evidence="5">AraC family transcriptional regulator</fullName>
    </submittedName>
</protein>
<dbReference type="PROSITE" id="PS00041">
    <property type="entry name" value="HTH_ARAC_FAMILY_1"/>
    <property type="match status" value="1"/>
</dbReference>
<dbReference type="Gene3D" id="1.10.10.60">
    <property type="entry name" value="Homeodomain-like"/>
    <property type="match status" value="2"/>
</dbReference>
<evidence type="ECO:0000256" key="2">
    <source>
        <dbReference type="ARBA" id="ARBA00023125"/>
    </source>
</evidence>
<dbReference type="Gene3D" id="2.60.120.10">
    <property type="entry name" value="Jelly Rolls"/>
    <property type="match status" value="1"/>
</dbReference>
<sequence length="296" mass="34506">MRPIYQELPFSRSNHVNVYKEELPCFIVPWHYHPEIEIIYILEGTGTRFVGDHVEEYQEGDLCIVGPNLPHEWRNHKAFSEKGSNLKASCFCIFFQKDIFGENLMSFPEMENIKQLLARSVRGIKFTGESRLRITQLVKEYVFESGAARIARLITLLECMATAEEYQQLASLGYCRSSVDEGDEARFTVIYQYIMKNFSRSIRLEEVSSLVGLTPNAFCRYFRERTKKTFIQYLNEVRIGHAKKLLIEGKMTIATLSMQAGFNNLSNFIDQFKRFTRMSPSEYQRKYGEAQTRDLV</sequence>
<dbReference type="SMART" id="SM00342">
    <property type="entry name" value="HTH_ARAC"/>
    <property type="match status" value="1"/>
</dbReference>
<accession>A0AAJ6BEF6</accession>
<dbReference type="PROSITE" id="PS01124">
    <property type="entry name" value="HTH_ARAC_FAMILY_2"/>
    <property type="match status" value="1"/>
</dbReference>
<dbReference type="SUPFAM" id="SSF46689">
    <property type="entry name" value="Homeodomain-like"/>
    <property type="match status" value="2"/>
</dbReference>
<feature type="domain" description="HTH araC/xylS-type" evidence="4">
    <location>
        <begin position="188"/>
        <end position="286"/>
    </location>
</feature>
<keyword evidence="2" id="KW-0238">DNA-binding</keyword>
<dbReference type="InterPro" id="IPR014710">
    <property type="entry name" value="RmlC-like_jellyroll"/>
</dbReference>
<dbReference type="GO" id="GO:0043565">
    <property type="term" value="F:sequence-specific DNA binding"/>
    <property type="evidence" value="ECO:0007669"/>
    <property type="project" value="InterPro"/>
</dbReference>
<gene>
    <name evidence="5" type="ORF">P0Y53_18775</name>
</gene>
<dbReference type="Pfam" id="PF07883">
    <property type="entry name" value="Cupin_2"/>
    <property type="match status" value="1"/>
</dbReference>
<evidence type="ECO:0000256" key="3">
    <source>
        <dbReference type="ARBA" id="ARBA00023163"/>
    </source>
</evidence>
<evidence type="ECO:0000256" key="1">
    <source>
        <dbReference type="ARBA" id="ARBA00023015"/>
    </source>
</evidence>
<dbReference type="InterPro" id="IPR018062">
    <property type="entry name" value="HTH_AraC-typ_CS"/>
</dbReference>
<dbReference type="CDD" id="cd06976">
    <property type="entry name" value="cupin_MtlR-like_N"/>
    <property type="match status" value="1"/>
</dbReference>
<proteinExistence type="predicted"/>
<dbReference type="Proteomes" id="UP001220610">
    <property type="component" value="Chromosome"/>
</dbReference>